<comment type="similarity">
    <text evidence="2 10 11">Belongs to the TonB-dependent receptor family.</text>
</comment>
<evidence type="ECO:0000256" key="2">
    <source>
        <dbReference type="ARBA" id="ARBA00009810"/>
    </source>
</evidence>
<gene>
    <name evidence="16" type="ORF">AD929_10445</name>
</gene>
<keyword evidence="7 10" id="KW-0472">Membrane</keyword>
<dbReference type="InterPro" id="IPR036942">
    <property type="entry name" value="Beta-barrel_TonB_sf"/>
</dbReference>
<evidence type="ECO:0000256" key="11">
    <source>
        <dbReference type="RuleBase" id="RU003357"/>
    </source>
</evidence>
<comment type="caution">
    <text evidence="16">The sequence shown here is derived from an EMBL/GenBank/DDBJ whole genome shotgun (WGS) entry which is preliminary data.</text>
</comment>
<sequence>MKSARLLLCLFSGSVQSSMPAFAAETQPASKQKAAHPAAPAKAAPASPKAENITVHSRNGTGTAADYRTKDVALGPLGTRSVLDTPMSIMVVPHDVLVNQQARNINDLVAYVPSAQLEMRGDPNTSRPQSRGFEGDVISNTRMDGLNMVITTPYAAEQFDSLQVLNGLAGALYGPQNPAGTFDFTLKRPTDRMTERLVVGTDSIGAPMESADVSGRVGKNGWFGYRLNLLNQNGEGYVEGSHLRRDLVSGDFDIHLSPKTVIQLDASQYTYAERGFPGGFAYSTAIQLPQAPDLSQKGYGQPQAGYNMETDTAMAKIIHTFNDNWSLKLGGLWQNAARNVFSTSNQLLNSAGLYKQTISAALTANDFVAGSNMAYLNGKFRTGPLRHQIELGTNGYVMGNYNPTSSTGTLTLGEATIGHPKSFASAQPYYSGRYKSADTMDQSLLAGDTISLGKHWSIMGSLAWSWLSTNNYATTGTKTSTYSRSAAFSPMTSLMYKPADNQTVYFTWGRSLQAGTIAPAGSVNVNEVTAPLRSEEYEVGYKILIAKRMQVNIAGFRMSRPYGFTDPVTKVYANYGLQRNYGVEFQASGNITDDLTFLGGMTWLDAQMLGTGSSLTANKQVVGVPPLMANALLDYRLPFLKGAAVNANVHYYMGRRAANVYNTTFAPSYVTLDLGARYATHAYGQPLVFRFGVNNVTNQSYWASVYPSSINGVSTATNSAVAGLPRTYHFSIELDL</sequence>
<feature type="domain" description="TonB-dependent receptor-like beta-barrel" evidence="14">
    <location>
        <begin position="266"/>
        <end position="696"/>
    </location>
</feature>
<evidence type="ECO:0000256" key="7">
    <source>
        <dbReference type="ARBA" id="ARBA00023136"/>
    </source>
</evidence>
<evidence type="ECO:0000313" key="17">
    <source>
        <dbReference type="Proteomes" id="UP000075573"/>
    </source>
</evidence>
<organism evidence="16 17">
    <name type="scientific">Gluconobacter potus</name>
    <dbReference type="NCBI Taxonomy" id="2724927"/>
    <lineage>
        <taxon>Bacteria</taxon>
        <taxon>Pseudomonadati</taxon>
        <taxon>Pseudomonadota</taxon>
        <taxon>Alphaproteobacteria</taxon>
        <taxon>Acetobacterales</taxon>
        <taxon>Acetobacteraceae</taxon>
        <taxon>Gluconobacter</taxon>
    </lineage>
</organism>
<dbReference type="GO" id="GO:0015891">
    <property type="term" value="P:siderophore transport"/>
    <property type="evidence" value="ECO:0007669"/>
    <property type="project" value="InterPro"/>
</dbReference>
<accession>A0A149QTB4</accession>
<evidence type="ECO:0000256" key="4">
    <source>
        <dbReference type="ARBA" id="ARBA00022452"/>
    </source>
</evidence>
<dbReference type="GO" id="GO:0038023">
    <property type="term" value="F:signaling receptor activity"/>
    <property type="evidence" value="ECO:0007669"/>
    <property type="project" value="InterPro"/>
</dbReference>
<evidence type="ECO:0000259" key="15">
    <source>
        <dbReference type="Pfam" id="PF07715"/>
    </source>
</evidence>
<dbReference type="NCBIfam" id="TIGR01783">
    <property type="entry name" value="TonB-siderophor"/>
    <property type="match status" value="1"/>
</dbReference>
<name>A0A149QTB4_9PROT</name>
<dbReference type="InterPro" id="IPR012910">
    <property type="entry name" value="Plug_dom"/>
</dbReference>
<proteinExistence type="inferred from homology"/>
<dbReference type="RefSeq" id="WP_062496698.1">
    <property type="nucleotide sequence ID" value="NZ_LHZB01000116.1"/>
</dbReference>
<keyword evidence="9 10" id="KW-0998">Cell outer membrane</keyword>
<feature type="region of interest" description="Disordered" evidence="12">
    <location>
        <begin position="26"/>
        <end position="64"/>
    </location>
</feature>
<evidence type="ECO:0000313" key="16">
    <source>
        <dbReference type="EMBL" id="KXV00434.1"/>
    </source>
</evidence>
<dbReference type="AlphaFoldDB" id="A0A149QTB4"/>
<evidence type="ECO:0000256" key="3">
    <source>
        <dbReference type="ARBA" id="ARBA00022448"/>
    </source>
</evidence>
<keyword evidence="4 10" id="KW-1134">Transmembrane beta strand</keyword>
<feature type="compositionally biased region" description="Low complexity" evidence="12">
    <location>
        <begin position="27"/>
        <end position="50"/>
    </location>
</feature>
<dbReference type="Proteomes" id="UP000075573">
    <property type="component" value="Unassembled WGS sequence"/>
</dbReference>
<dbReference type="PANTHER" id="PTHR32552">
    <property type="entry name" value="FERRICHROME IRON RECEPTOR-RELATED"/>
    <property type="match status" value="1"/>
</dbReference>
<comment type="subcellular location">
    <subcellularLocation>
        <location evidence="1 10">Cell outer membrane</location>
        <topology evidence="1 10">Multi-pass membrane protein</topology>
    </subcellularLocation>
</comment>
<dbReference type="Gene3D" id="2.40.170.20">
    <property type="entry name" value="TonB-dependent receptor, beta-barrel domain"/>
    <property type="match status" value="1"/>
</dbReference>
<protein>
    <submittedName>
        <fullName evidence="16">TonB-dependent receptor</fullName>
    </submittedName>
</protein>
<dbReference type="Gene3D" id="2.170.130.10">
    <property type="entry name" value="TonB-dependent receptor, plug domain"/>
    <property type="match status" value="1"/>
</dbReference>
<evidence type="ECO:0000256" key="10">
    <source>
        <dbReference type="PROSITE-ProRule" id="PRU01360"/>
    </source>
</evidence>
<keyword evidence="6 11" id="KW-0798">TonB box</keyword>
<dbReference type="PROSITE" id="PS52016">
    <property type="entry name" value="TONB_DEPENDENT_REC_3"/>
    <property type="match status" value="1"/>
</dbReference>
<dbReference type="GO" id="GO:0015344">
    <property type="term" value="F:siderophore uptake transmembrane transporter activity"/>
    <property type="evidence" value="ECO:0007669"/>
    <property type="project" value="TreeGrafter"/>
</dbReference>
<evidence type="ECO:0000259" key="14">
    <source>
        <dbReference type="Pfam" id="PF00593"/>
    </source>
</evidence>
<evidence type="ECO:0000256" key="1">
    <source>
        <dbReference type="ARBA" id="ARBA00004571"/>
    </source>
</evidence>
<evidence type="ECO:0000256" key="8">
    <source>
        <dbReference type="ARBA" id="ARBA00023170"/>
    </source>
</evidence>
<feature type="domain" description="TonB-dependent receptor plug" evidence="15">
    <location>
        <begin position="82"/>
        <end position="181"/>
    </location>
</feature>
<dbReference type="EMBL" id="LHZB01000116">
    <property type="protein sequence ID" value="KXV00434.1"/>
    <property type="molecule type" value="Genomic_DNA"/>
</dbReference>
<reference evidence="16 17" key="1">
    <citation type="submission" date="2015-06" db="EMBL/GenBank/DDBJ databases">
        <title>Improved classification and identification of acetic acid bacteria using matrix-assisted laser desorption/ionization time-of-flight mass spectrometry; Gluconobacter nephelii and Gluconobacter uchimurae are later heterotypic synonyms of Gluconobacter japonicus and Gluconobacter oxydans, respectively.</title>
        <authorList>
            <person name="Li L."/>
            <person name="Cleenwerck I."/>
            <person name="De Vuyst L."/>
            <person name="Vandamme P."/>
        </authorList>
    </citation>
    <scope>NUCLEOTIDE SEQUENCE [LARGE SCALE GENOMIC DNA]</scope>
    <source>
        <strain evidence="16 17">LMG 1764</strain>
    </source>
</reference>
<dbReference type="PANTHER" id="PTHR32552:SF82">
    <property type="entry name" value="FCUA PROTEIN"/>
    <property type="match status" value="1"/>
</dbReference>
<keyword evidence="5 10" id="KW-0812">Transmembrane</keyword>
<keyword evidence="8 16" id="KW-0675">Receptor</keyword>
<dbReference type="InterPro" id="IPR010105">
    <property type="entry name" value="TonB_sidphr_rcpt"/>
</dbReference>
<evidence type="ECO:0000256" key="12">
    <source>
        <dbReference type="SAM" id="MobiDB-lite"/>
    </source>
</evidence>
<evidence type="ECO:0000256" key="5">
    <source>
        <dbReference type="ARBA" id="ARBA00022692"/>
    </source>
</evidence>
<dbReference type="InterPro" id="IPR000531">
    <property type="entry name" value="Beta-barrel_TonB"/>
</dbReference>
<dbReference type="PATRIC" id="fig|442.7.peg.1123"/>
<dbReference type="Pfam" id="PF00593">
    <property type="entry name" value="TonB_dep_Rec_b-barrel"/>
    <property type="match status" value="1"/>
</dbReference>
<dbReference type="Pfam" id="PF07715">
    <property type="entry name" value="Plug"/>
    <property type="match status" value="1"/>
</dbReference>
<evidence type="ECO:0000256" key="13">
    <source>
        <dbReference type="SAM" id="SignalP"/>
    </source>
</evidence>
<feature type="signal peptide" evidence="13">
    <location>
        <begin position="1"/>
        <end position="23"/>
    </location>
</feature>
<evidence type="ECO:0000256" key="9">
    <source>
        <dbReference type="ARBA" id="ARBA00023237"/>
    </source>
</evidence>
<dbReference type="CDD" id="cd01347">
    <property type="entry name" value="ligand_gated_channel"/>
    <property type="match status" value="1"/>
</dbReference>
<feature type="chain" id="PRO_5007552920" evidence="13">
    <location>
        <begin position="24"/>
        <end position="736"/>
    </location>
</feature>
<evidence type="ECO:0000256" key="6">
    <source>
        <dbReference type="ARBA" id="ARBA00023077"/>
    </source>
</evidence>
<dbReference type="InterPro" id="IPR039426">
    <property type="entry name" value="TonB-dep_rcpt-like"/>
</dbReference>
<dbReference type="InterPro" id="IPR037066">
    <property type="entry name" value="Plug_dom_sf"/>
</dbReference>
<keyword evidence="13" id="KW-0732">Signal</keyword>
<dbReference type="SUPFAM" id="SSF56935">
    <property type="entry name" value="Porins"/>
    <property type="match status" value="1"/>
</dbReference>
<dbReference type="GO" id="GO:0009279">
    <property type="term" value="C:cell outer membrane"/>
    <property type="evidence" value="ECO:0007669"/>
    <property type="project" value="UniProtKB-SubCell"/>
</dbReference>
<keyword evidence="3 10" id="KW-0813">Transport</keyword>